<accession>A0A9Q1DTL8</accession>
<dbReference type="AlphaFoldDB" id="A0A9Q1DTL8"/>
<keyword evidence="2" id="KW-1185">Reference proteome</keyword>
<comment type="caution">
    <text evidence="1">The sequence shown here is derived from an EMBL/GenBank/DDBJ whole genome shotgun (WGS) entry which is preliminary data.</text>
</comment>
<reference evidence="1" key="1">
    <citation type="journal article" date="2023" name="Science">
        <title>Genome structures resolve the early diversification of teleost fishes.</title>
        <authorList>
            <person name="Parey E."/>
            <person name="Louis A."/>
            <person name="Montfort J."/>
            <person name="Bouchez O."/>
            <person name="Roques C."/>
            <person name="Iampietro C."/>
            <person name="Lluch J."/>
            <person name="Castinel A."/>
            <person name="Donnadieu C."/>
            <person name="Desvignes T."/>
            <person name="Floi Bucao C."/>
            <person name="Jouanno E."/>
            <person name="Wen M."/>
            <person name="Mejri S."/>
            <person name="Dirks R."/>
            <person name="Jansen H."/>
            <person name="Henkel C."/>
            <person name="Chen W.J."/>
            <person name="Zahm M."/>
            <person name="Cabau C."/>
            <person name="Klopp C."/>
            <person name="Thompson A.W."/>
            <person name="Robinson-Rechavi M."/>
            <person name="Braasch I."/>
            <person name="Lecointre G."/>
            <person name="Bobe J."/>
            <person name="Postlethwait J.H."/>
            <person name="Berthelot C."/>
            <person name="Roest Crollius H."/>
            <person name="Guiguen Y."/>
        </authorList>
    </citation>
    <scope>NUCLEOTIDE SEQUENCE</scope>
    <source>
        <strain evidence="1">Concon-B</strain>
    </source>
</reference>
<name>A0A9Q1DTL8_CONCO</name>
<organism evidence="1 2">
    <name type="scientific">Conger conger</name>
    <name type="common">Conger eel</name>
    <name type="synonym">Muraena conger</name>
    <dbReference type="NCBI Taxonomy" id="82655"/>
    <lineage>
        <taxon>Eukaryota</taxon>
        <taxon>Metazoa</taxon>
        <taxon>Chordata</taxon>
        <taxon>Craniata</taxon>
        <taxon>Vertebrata</taxon>
        <taxon>Euteleostomi</taxon>
        <taxon>Actinopterygii</taxon>
        <taxon>Neopterygii</taxon>
        <taxon>Teleostei</taxon>
        <taxon>Anguilliformes</taxon>
        <taxon>Congridae</taxon>
        <taxon>Conger</taxon>
    </lineage>
</organism>
<sequence length="78" mass="8501">MDGAAIFRIRGRRGDGGSRALVPELQRSERQSCFCDGGPPARAVRLVVSEVRVAVRSSLRTVSVKEPPPGALTTKRRR</sequence>
<evidence type="ECO:0000313" key="2">
    <source>
        <dbReference type="Proteomes" id="UP001152803"/>
    </source>
</evidence>
<dbReference type="Proteomes" id="UP001152803">
    <property type="component" value="Unassembled WGS sequence"/>
</dbReference>
<evidence type="ECO:0000313" key="1">
    <source>
        <dbReference type="EMBL" id="KAJ8281572.1"/>
    </source>
</evidence>
<dbReference type="EMBL" id="JAFJMO010000003">
    <property type="protein sequence ID" value="KAJ8281572.1"/>
    <property type="molecule type" value="Genomic_DNA"/>
</dbReference>
<gene>
    <name evidence="1" type="ORF">COCON_G00040910</name>
</gene>
<proteinExistence type="predicted"/>
<protein>
    <submittedName>
        <fullName evidence="1">Uncharacterized protein</fullName>
    </submittedName>
</protein>